<keyword evidence="3 7" id="KW-0812">Transmembrane</keyword>
<evidence type="ECO:0000256" key="7">
    <source>
        <dbReference type="SAM" id="Phobius"/>
    </source>
</evidence>
<feature type="region of interest" description="Disordered" evidence="6">
    <location>
        <begin position="205"/>
        <end position="228"/>
    </location>
</feature>
<evidence type="ECO:0000256" key="2">
    <source>
        <dbReference type="ARBA" id="ARBA00008816"/>
    </source>
</evidence>
<feature type="transmembrane region" description="Helical" evidence="7">
    <location>
        <begin position="5"/>
        <end position="25"/>
    </location>
</feature>
<dbReference type="InterPro" id="IPR036938">
    <property type="entry name" value="PAP2/HPO_sf"/>
</dbReference>
<proteinExistence type="inferred from homology"/>
<dbReference type="PANTHER" id="PTHR10165:SF35">
    <property type="entry name" value="RE23632P"/>
    <property type="match status" value="1"/>
</dbReference>
<sequence>MRKNIVVNLICEVALRLFLFAVFLITETLTPFHRIIHPEEMWLYKNPRSERDTVPTWHMFVSDIGDHCVPPRPSQPRPDYFYRCFPDGVVTEDMQCTGDPGSIMEGRKSFPSGHSSFAFAGLGFTTFYLGGKLHCFTSRGRGKGWRLCATLLPVYIAAMIALSRACDYRHHWQDVVAGSLIGLTVAYTSYRQHYPSLSDQDCHKPYPKTKLSTTQERKLSNPAFKLDV</sequence>
<dbReference type="GO" id="GO:0016020">
    <property type="term" value="C:membrane"/>
    <property type="evidence" value="ECO:0007669"/>
    <property type="project" value="UniProtKB-SubCell"/>
</dbReference>
<dbReference type="AlphaFoldDB" id="A0A401RH48"/>
<keyword evidence="4 7" id="KW-1133">Transmembrane helix</keyword>
<reference evidence="9 10" key="1">
    <citation type="journal article" date="2018" name="Nat. Ecol. Evol.">
        <title>Shark genomes provide insights into elasmobranch evolution and the origin of vertebrates.</title>
        <authorList>
            <person name="Hara Y"/>
            <person name="Yamaguchi K"/>
            <person name="Onimaru K"/>
            <person name="Kadota M"/>
            <person name="Koyanagi M"/>
            <person name="Keeley SD"/>
            <person name="Tatsumi K"/>
            <person name="Tanaka K"/>
            <person name="Motone F"/>
            <person name="Kageyama Y"/>
            <person name="Nozu R"/>
            <person name="Adachi N"/>
            <person name="Nishimura O"/>
            <person name="Nakagawa R"/>
            <person name="Tanegashima C"/>
            <person name="Kiyatake I"/>
            <person name="Matsumoto R"/>
            <person name="Murakumo K"/>
            <person name="Nishida K"/>
            <person name="Terakita A"/>
            <person name="Kuratani S"/>
            <person name="Sato K"/>
            <person name="Hyodo S Kuraku.S."/>
        </authorList>
    </citation>
    <scope>NUCLEOTIDE SEQUENCE [LARGE SCALE GENOMIC DNA]</scope>
</reference>
<dbReference type="PANTHER" id="PTHR10165">
    <property type="entry name" value="LIPID PHOSPHATE PHOSPHATASE"/>
    <property type="match status" value="1"/>
</dbReference>
<dbReference type="Gene3D" id="1.20.144.10">
    <property type="entry name" value="Phosphatidic acid phosphatase type 2/haloperoxidase"/>
    <property type="match status" value="1"/>
</dbReference>
<feature type="domain" description="Phosphatidic acid phosphatase type 2/haloperoxidase" evidence="8">
    <location>
        <begin position="56"/>
        <end position="190"/>
    </location>
</feature>
<evidence type="ECO:0000259" key="8">
    <source>
        <dbReference type="SMART" id="SM00014"/>
    </source>
</evidence>
<gene>
    <name evidence="9" type="ORF">chiPu_0020563</name>
</gene>
<organism evidence="9 10">
    <name type="scientific">Chiloscyllium punctatum</name>
    <name type="common">Brownbanded bambooshark</name>
    <name type="synonym">Hemiscyllium punctatum</name>
    <dbReference type="NCBI Taxonomy" id="137246"/>
    <lineage>
        <taxon>Eukaryota</taxon>
        <taxon>Metazoa</taxon>
        <taxon>Chordata</taxon>
        <taxon>Craniata</taxon>
        <taxon>Vertebrata</taxon>
        <taxon>Chondrichthyes</taxon>
        <taxon>Elasmobranchii</taxon>
        <taxon>Galeomorphii</taxon>
        <taxon>Galeoidea</taxon>
        <taxon>Orectolobiformes</taxon>
        <taxon>Hemiscylliidae</taxon>
        <taxon>Chiloscyllium</taxon>
    </lineage>
</organism>
<evidence type="ECO:0000256" key="3">
    <source>
        <dbReference type="ARBA" id="ARBA00022692"/>
    </source>
</evidence>
<dbReference type="GO" id="GO:0006644">
    <property type="term" value="P:phospholipid metabolic process"/>
    <property type="evidence" value="ECO:0007669"/>
    <property type="project" value="UniProtKB-UniPathway"/>
</dbReference>
<dbReference type="Pfam" id="PF01569">
    <property type="entry name" value="PAP2"/>
    <property type="match status" value="1"/>
</dbReference>
<keyword evidence="5 7" id="KW-0472">Membrane</keyword>
<comment type="subcellular location">
    <subcellularLocation>
        <location evidence="1">Membrane</location>
        <topology evidence="1">Multi-pass membrane protein</topology>
    </subcellularLocation>
</comment>
<dbReference type="CDD" id="cd03390">
    <property type="entry name" value="PAP2_containing_1_like"/>
    <property type="match status" value="1"/>
</dbReference>
<evidence type="ECO:0000256" key="6">
    <source>
        <dbReference type="SAM" id="MobiDB-lite"/>
    </source>
</evidence>
<dbReference type="InterPro" id="IPR000326">
    <property type="entry name" value="PAP2/HPO"/>
</dbReference>
<dbReference type="Proteomes" id="UP000287033">
    <property type="component" value="Unassembled WGS sequence"/>
</dbReference>
<dbReference type="InterPro" id="IPR043216">
    <property type="entry name" value="PAP-like"/>
</dbReference>
<dbReference type="UniPathway" id="UPA00085"/>
<dbReference type="OMA" id="FHRIIHP"/>
<protein>
    <recommendedName>
        <fullName evidence="8">Phosphatidic acid phosphatase type 2/haloperoxidase domain-containing protein</fullName>
    </recommendedName>
</protein>
<name>A0A401RH48_CHIPU</name>
<dbReference type="GO" id="GO:0008195">
    <property type="term" value="F:phosphatidate phosphatase activity"/>
    <property type="evidence" value="ECO:0007669"/>
    <property type="project" value="TreeGrafter"/>
</dbReference>
<dbReference type="EMBL" id="BEZZ01002705">
    <property type="protein sequence ID" value="GCC17416.1"/>
    <property type="molecule type" value="Genomic_DNA"/>
</dbReference>
<dbReference type="STRING" id="137246.A0A401RH48"/>
<keyword evidence="10" id="KW-1185">Reference proteome</keyword>
<comment type="similarity">
    <text evidence="2">Belongs to the PA-phosphatase related phosphoesterase family.</text>
</comment>
<evidence type="ECO:0000313" key="10">
    <source>
        <dbReference type="Proteomes" id="UP000287033"/>
    </source>
</evidence>
<evidence type="ECO:0000256" key="4">
    <source>
        <dbReference type="ARBA" id="ARBA00022989"/>
    </source>
</evidence>
<dbReference type="GO" id="GO:0046839">
    <property type="term" value="P:phospholipid dephosphorylation"/>
    <property type="evidence" value="ECO:0007669"/>
    <property type="project" value="TreeGrafter"/>
</dbReference>
<feature type="transmembrane region" description="Helical" evidence="7">
    <location>
        <begin position="147"/>
        <end position="165"/>
    </location>
</feature>
<evidence type="ECO:0000256" key="1">
    <source>
        <dbReference type="ARBA" id="ARBA00004141"/>
    </source>
</evidence>
<dbReference type="SMART" id="SM00014">
    <property type="entry name" value="acidPPc"/>
    <property type="match status" value="1"/>
</dbReference>
<comment type="caution">
    <text evidence="9">The sequence shown here is derived from an EMBL/GenBank/DDBJ whole genome shotgun (WGS) entry which is preliminary data.</text>
</comment>
<dbReference type="SUPFAM" id="SSF48317">
    <property type="entry name" value="Acid phosphatase/Vanadium-dependent haloperoxidase"/>
    <property type="match status" value="1"/>
</dbReference>
<evidence type="ECO:0000313" key="9">
    <source>
        <dbReference type="EMBL" id="GCC17416.1"/>
    </source>
</evidence>
<feature type="transmembrane region" description="Helical" evidence="7">
    <location>
        <begin position="117"/>
        <end position="135"/>
    </location>
</feature>
<dbReference type="OrthoDB" id="10030083at2759"/>
<evidence type="ECO:0000256" key="5">
    <source>
        <dbReference type="ARBA" id="ARBA00023136"/>
    </source>
</evidence>
<accession>A0A401RH48</accession>